<name>A0AA51X6C3_9GAMM</name>
<protein>
    <submittedName>
        <fullName evidence="5">Response regulator</fullName>
    </submittedName>
</protein>
<dbReference type="AlphaFoldDB" id="A0AA51X6C3"/>
<keyword evidence="6" id="KW-1185">Reference proteome</keyword>
<dbReference type="PROSITE" id="PS50110">
    <property type="entry name" value="RESPONSE_REGULATORY"/>
    <property type="match status" value="1"/>
</dbReference>
<sequence length="265" mass="29782">MKTFNILVIDDASMIRDLIKKFVRDYFPGAKLFDAHNGQSGKSVLLHQEIDLILCDWEMPEMNGMELLQWIRQEPRYKSKPFIMVTSRGDKEYVVEAIEAGVSDYLVKPFNRQQFAEKVERALKRHGIEGRMAIPEKTASSSLEVLTGSSSKTPTKPTASLPKGVALVRTANGAIKCAIKSLTDKQCIGIFKNEGFVPGVLDQVSVDIEFNHQGEAKVMRINGFVLGITATENKPDAQLFKVTLTLMDEDPNKHQMIDEYVSQFR</sequence>
<dbReference type="Pfam" id="PF00072">
    <property type="entry name" value="Response_reg"/>
    <property type="match status" value="1"/>
</dbReference>
<feature type="domain" description="Response regulatory" evidence="4">
    <location>
        <begin position="5"/>
        <end position="123"/>
    </location>
</feature>
<dbReference type="InterPro" id="IPR011006">
    <property type="entry name" value="CheY-like_superfamily"/>
</dbReference>
<organism evidence="5 6">
    <name type="scientific">Pleionea litopenaei</name>
    <dbReference type="NCBI Taxonomy" id="3070815"/>
    <lineage>
        <taxon>Bacteria</taxon>
        <taxon>Pseudomonadati</taxon>
        <taxon>Pseudomonadota</taxon>
        <taxon>Gammaproteobacteria</taxon>
        <taxon>Oceanospirillales</taxon>
        <taxon>Pleioneaceae</taxon>
        <taxon>Pleionea</taxon>
    </lineage>
</organism>
<keyword evidence="1 2" id="KW-0597">Phosphoprotein</keyword>
<feature type="region of interest" description="Disordered" evidence="3">
    <location>
        <begin position="140"/>
        <end position="160"/>
    </location>
</feature>
<evidence type="ECO:0000256" key="2">
    <source>
        <dbReference type="PROSITE-ProRule" id="PRU00169"/>
    </source>
</evidence>
<evidence type="ECO:0000313" key="6">
    <source>
        <dbReference type="Proteomes" id="UP001239782"/>
    </source>
</evidence>
<gene>
    <name evidence="5" type="ORF">Q9312_17325</name>
</gene>
<dbReference type="InterPro" id="IPR050595">
    <property type="entry name" value="Bact_response_regulator"/>
</dbReference>
<dbReference type="PANTHER" id="PTHR44591:SF3">
    <property type="entry name" value="RESPONSE REGULATORY DOMAIN-CONTAINING PROTEIN"/>
    <property type="match status" value="1"/>
</dbReference>
<accession>A0AA51X6C3</accession>
<dbReference type="Gene3D" id="3.40.50.2300">
    <property type="match status" value="1"/>
</dbReference>
<dbReference type="KEGG" id="plei:Q9312_17325"/>
<dbReference type="Proteomes" id="UP001239782">
    <property type="component" value="Chromosome"/>
</dbReference>
<dbReference type="InterPro" id="IPR001789">
    <property type="entry name" value="Sig_transdc_resp-reg_receiver"/>
</dbReference>
<dbReference type="RefSeq" id="WP_309202114.1">
    <property type="nucleotide sequence ID" value="NZ_CP133548.1"/>
</dbReference>
<dbReference type="SUPFAM" id="SSF52172">
    <property type="entry name" value="CheY-like"/>
    <property type="match status" value="1"/>
</dbReference>
<dbReference type="SMART" id="SM00448">
    <property type="entry name" value="REC"/>
    <property type="match status" value="1"/>
</dbReference>
<evidence type="ECO:0000256" key="1">
    <source>
        <dbReference type="ARBA" id="ARBA00022553"/>
    </source>
</evidence>
<reference evidence="5 6" key="1">
    <citation type="submission" date="2023-08" db="EMBL/GenBank/DDBJ databases">
        <title>Pleionea litopenaei sp. nov., isolated from stomach of juvenile Litopenaeus vannamei.</title>
        <authorList>
            <person name="Rho A.M."/>
            <person name="Hwang C.Y."/>
        </authorList>
    </citation>
    <scope>NUCLEOTIDE SEQUENCE [LARGE SCALE GENOMIC DNA]</scope>
    <source>
        <strain evidence="5 6">HL-JVS1</strain>
    </source>
</reference>
<evidence type="ECO:0000313" key="5">
    <source>
        <dbReference type="EMBL" id="WMS86978.1"/>
    </source>
</evidence>
<feature type="modified residue" description="4-aspartylphosphate" evidence="2">
    <location>
        <position position="56"/>
    </location>
</feature>
<dbReference type="EMBL" id="CP133548">
    <property type="protein sequence ID" value="WMS86978.1"/>
    <property type="molecule type" value="Genomic_DNA"/>
</dbReference>
<dbReference type="GO" id="GO:0000160">
    <property type="term" value="P:phosphorelay signal transduction system"/>
    <property type="evidence" value="ECO:0007669"/>
    <property type="project" value="InterPro"/>
</dbReference>
<evidence type="ECO:0000256" key="3">
    <source>
        <dbReference type="SAM" id="MobiDB-lite"/>
    </source>
</evidence>
<evidence type="ECO:0000259" key="4">
    <source>
        <dbReference type="PROSITE" id="PS50110"/>
    </source>
</evidence>
<proteinExistence type="predicted"/>
<dbReference type="PANTHER" id="PTHR44591">
    <property type="entry name" value="STRESS RESPONSE REGULATOR PROTEIN 1"/>
    <property type="match status" value="1"/>
</dbReference>